<dbReference type="Gene3D" id="1.10.340.70">
    <property type="match status" value="1"/>
</dbReference>
<dbReference type="EMBL" id="KV417550">
    <property type="protein sequence ID" value="KZP21006.1"/>
    <property type="molecule type" value="Genomic_DNA"/>
</dbReference>
<feature type="non-terminal residue" evidence="1">
    <location>
        <position position="96"/>
    </location>
</feature>
<dbReference type="Proteomes" id="UP000076532">
    <property type="component" value="Unassembled WGS sequence"/>
</dbReference>
<evidence type="ECO:0000313" key="1">
    <source>
        <dbReference type="EMBL" id="KZP21006.1"/>
    </source>
</evidence>
<reference evidence="1 2" key="1">
    <citation type="journal article" date="2016" name="Mol. Biol. Evol.">
        <title>Comparative Genomics of Early-Diverging Mushroom-Forming Fungi Provides Insights into the Origins of Lignocellulose Decay Capabilities.</title>
        <authorList>
            <person name="Nagy L.G."/>
            <person name="Riley R."/>
            <person name="Tritt A."/>
            <person name="Adam C."/>
            <person name="Daum C."/>
            <person name="Floudas D."/>
            <person name="Sun H."/>
            <person name="Yadav J.S."/>
            <person name="Pangilinan J."/>
            <person name="Larsson K.H."/>
            <person name="Matsuura K."/>
            <person name="Barry K."/>
            <person name="Labutti K."/>
            <person name="Kuo R."/>
            <person name="Ohm R.A."/>
            <person name="Bhattacharya S.S."/>
            <person name="Shirouzu T."/>
            <person name="Yoshinaga Y."/>
            <person name="Martin F.M."/>
            <person name="Grigoriev I.V."/>
            <person name="Hibbett D.S."/>
        </authorList>
    </citation>
    <scope>NUCLEOTIDE SEQUENCE [LARGE SCALE GENOMIC DNA]</scope>
    <source>
        <strain evidence="1 2">CBS 109695</strain>
    </source>
</reference>
<dbReference type="OrthoDB" id="3245961at2759"/>
<dbReference type="AlphaFoldDB" id="A0A166JLY8"/>
<keyword evidence="2" id="KW-1185">Reference proteome</keyword>
<evidence type="ECO:0000313" key="2">
    <source>
        <dbReference type="Proteomes" id="UP000076532"/>
    </source>
</evidence>
<dbReference type="STRING" id="436010.A0A166JLY8"/>
<proteinExistence type="predicted"/>
<sequence length="96" mass="11294">WEATNPPPSMHIHLEPEVTKEFLEGYQKDESFKRKWKDTEFPQTKWDPGNRFYKDKDGLLFFRDADYQPRLCVPKSEQSALLKEAHNQPYGGAHIG</sequence>
<organism evidence="1 2">
    <name type="scientific">Athelia psychrophila</name>
    <dbReference type="NCBI Taxonomy" id="1759441"/>
    <lineage>
        <taxon>Eukaryota</taxon>
        <taxon>Fungi</taxon>
        <taxon>Dikarya</taxon>
        <taxon>Basidiomycota</taxon>
        <taxon>Agaricomycotina</taxon>
        <taxon>Agaricomycetes</taxon>
        <taxon>Agaricomycetidae</taxon>
        <taxon>Atheliales</taxon>
        <taxon>Atheliaceae</taxon>
        <taxon>Athelia</taxon>
    </lineage>
</organism>
<gene>
    <name evidence="1" type="ORF">FIBSPDRAFT_688524</name>
</gene>
<accession>A0A166JLY8</accession>
<protein>
    <submittedName>
        <fullName evidence="1">Uncharacterized protein</fullName>
    </submittedName>
</protein>
<name>A0A166JLY8_9AGAM</name>
<feature type="non-terminal residue" evidence="1">
    <location>
        <position position="1"/>
    </location>
</feature>